<feature type="region of interest" description="Disordered" evidence="1">
    <location>
        <begin position="200"/>
        <end position="222"/>
    </location>
</feature>
<organism evidence="2 3">
    <name type="scientific">Dictyostelium purpureum</name>
    <name type="common">Slime mold</name>
    <dbReference type="NCBI Taxonomy" id="5786"/>
    <lineage>
        <taxon>Eukaryota</taxon>
        <taxon>Amoebozoa</taxon>
        <taxon>Evosea</taxon>
        <taxon>Eumycetozoa</taxon>
        <taxon>Dictyostelia</taxon>
        <taxon>Dictyosteliales</taxon>
        <taxon>Dictyosteliaceae</taxon>
        <taxon>Dictyostelium</taxon>
    </lineage>
</organism>
<dbReference type="AlphaFoldDB" id="F0ZYN7"/>
<name>F0ZYN7_DICPU</name>
<dbReference type="KEGG" id="dpp:DICPUDRAFT_89862"/>
<feature type="region of interest" description="Disordered" evidence="1">
    <location>
        <begin position="342"/>
        <end position="407"/>
    </location>
</feature>
<feature type="compositionally biased region" description="Acidic residues" evidence="1">
    <location>
        <begin position="359"/>
        <end position="371"/>
    </location>
</feature>
<feature type="compositionally biased region" description="Basic and acidic residues" evidence="1">
    <location>
        <begin position="56"/>
        <end position="65"/>
    </location>
</feature>
<dbReference type="OrthoDB" id="20848at2759"/>
<feature type="region of interest" description="Disordered" evidence="1">
    <location>
        <begin position="46"/>
        <end position="84"/>
    </location>
</feature>
<dbReference type="VEuPathDB" id="AmoebaDB:DICPUDRAFT_89862"/>
<keyword evidence="3" id="KW-1185">Reference proteome</keyword>
<dbReference type="OMA" id="DSENWYR"/>
<sequence length="407" mass="47573">MKSNNENNNNNKTIKNNIEQPQNGKKIFAPNIPNKMKRKTENIIFTPEMVLNPTKSELKNREQPKLQEVSTSPPQYHYSSSPPPLITNESKNIVKPVILKIKRKIDDDALPSILIERPKKKAFLDTFKDFGIDDKDDKLISEITPASPPKKEEIKEEIKTPPIKDKKLFTLVTTLDDPTANSNKLLSKFQQRLEQFNNKGVISSPKQLESKKERTNKKRKESRYKQININRNLLSKEERELFQNHDIIELERTIIDHDNILNSALSKEEEALISDYRSMLEEHFNSASVPATMSSETKYVYDYYYFDPTIDQHMLDQADPDSIETVELPPEDDFYDILDGCDSDESSVDSENWYREYPSSEDDQDDGYDDFDNYHRSNRIVNSDEDDYEYDEYDGDFYNQDDYDDNI</sequence>
<feature type="compositionally biased region" description="Low complexity" evidence="1">
    <location>
        <begin position="70"/>
        <end position="80"/>
    </location>
</feature>
<evidence type="ECO:0000313" key="2">
    <source>
        <dbReference type="EMBL" id="EGC30944.1"/>
    </source>
</evidence>
<dbReference type="InParanoid" id="F0ZYN7"/>
<reference evidence="3" key="1">
    <citation type="journal article" date="2011" name="Genome Biol.">
        <title>Comparative genomics of the social amoebae Dictyostelium discoideum and Dictyostelium purpureum.</title>
        <authorList>
            <consortium name="US DOE Joint Genome Institute (JGI-PGF)"/>
            <person name="Sucgang R."/>
            <person name="Kuo A."/>
            <person name="Tian X."/>
            <person name="Salerno W."/>
            <person name="Parikh A."/>
            <person name="Feasley C.L."/>
            <person name="Dalin E."/>
            <person name="Tu H."/>
            <person name="Huang E."/>
            <person name="Barry K."/>
            <person name="Lindquist E."/>
            <person name="Shapiro H."/>
            <person name="Bruce D."/>
            <person name="Schmutz J."/>
            <person name="Salamov A."/>
            <person name="Fey P."/>
            <person name="Gaudet P."/>
            <person name="Anjard C."/>
            <person name="Babu M.M."/>
            <person name="Basu S."/>
            <person name="Bushmanova Y."/>
            <person name="van der Wel H."/>
            <person name="Katoh-Kurasawa M."/>
            <person name="Dinh C."/>
            <person name="Coutinho P.M."/>
            <person name="Saito T."/>
            <person name="Elias M."/>
            <person name="Schaap P."/>
            <person name="Kay R.R."/>
            <person name="Henrissat B."/>
            <person name="Eichinger L."/>
            <person name="Rivero F."/>
            <person name="Putnam N.H."/>
            <person name="West C.M."/>
            <person name="Loomis W.F."/>
            <person name="Chisholm R.L."/>
            <person name="Shaulsky G."/>
            <person name="Strassmann J.E."/>
            <person name="Queller D.C."/>
            <person name="Kuspa A."/>
            <person name="Grigoriev I.V."/>
        </authorList>
    </citation>
    <scope>NUCLEOTIDE SEQUENCE [LARGE SCALE GENOMIC DNA]</scope>
    <source>
        <strain evidence="3">QSDP1</strain>
    </source>
</reference>
<feature type="compositionally biased region" description="Low complexity" evidence="1">
    <location>
        <begin position="1"/>
        <end position="19"/>
    </location>
</feature>
<feature type="compositionally biased region" description="Acidic residues" evidence="1">
    <location>
        <begin position="383"/>
        <end position="407"/>
    </location>
</feature>
<evidence type="ECO:0000313" key="3">
    <source>
        <dbReference type="Proteomes" id="UP000001064"/>
    </source>
</evidence>
<dbReference type="RefSeq" id="XP_003292521.1">
    <property type="nucleotide sequence ID" value="XM_003292473.1"/>
</dbReference>
<dbReference type="Proteomes" id="UP000001064">
    <property type="component" value="Unassembled WGS sequence"/>
</dbReference>
<proteinExistence type="predicted"/>
<evidence type="ECO:0000256" key="1">
    <source>
        <dbReference type="SAM" id="MobiDB-lite"/>
    </source>
</evidence>
<protein>
    <recommendedName>
        <fullName evidence="4">RNA polymerase II nuclear localization protein SLC7A6OS</fullName>
    </recommendedName>
</protein>
<dbReference type="eggNOG" id="ENOG502R9AP">
    <property type="taxonomic scope" value="Eukaryota"/>
</dbReference>
<gene>
    <name evidence="2" type="ORF">DICPUDRAFT_89862</name>
</gene>
<evidence type="ECO:0008006" key="4">
    <source>
        <dbReference type="Google" id="ProtNLM"/>
    </source>
</evidence>
<dbReference type="EMBL" id="GL871288">
    <property type="protein sequence ID" value="EGC30944.1"/>
    <property type="molecule type" value="Genomic_DNA"/>
</dbReference>
<dbReference type="GeneID" id="10508409"/>
<feature type="region of interest" description="Disordered" evidence="1">
    <location>
        <begin position="1"/>
        <end position="33"/>
    </location>
</feature>
<accession>F0ZYN7</accession>